<protein>
    <recommendedName>
        <fullName evidence="4">YfiR family protein</fullName>
    </recommendedName>
</protein>
<gene>
    <name evidence="2" type="ORF">GCM10011352_16800</name>
</gene>
<accession>A0ABQ1KCH8</accession>
<evidence type="ECO:0000313" key="2">
    <source>
        <dbReference type="EMBL" id="GGB91388.1"/>
    </source>
</evidence>
<keyword evidence="1" id="KW-0732">Signal</keyword>
<feature type="signal peptide" evidence="1">
    <location>
        <begin position="1"/>
        <end position="20"/>
    </location>
</feature>
<evidence type="ECO:0000313" key="3">
    <source>
        <dbReference type="Proteomes" id="UP000629025"/>
    </source>
</evidence>
<feature type="chain" id="PRO_5046179834" description="YfiR family protein" evidence="1">
    <location>
        <begin position="21"/>
        <end position="182"/>
    </location>
</feature>
<evidence type="ECO:0008006" key="4">
    <source>
        <dbReference type="Google" id="ProtNLM"/>
    </source>
</evidence>
<organism evidence="2 3">
    <name type="scientific">Marinobacterium zhoushanense</name>
    <dbReference type="NCBI Taxonomy" id="1679163"/>
    <lineage>
        <taxon>Bacteria</taxon>
        <taxon>Pseudomonadati</taxon>
        <taxon>Pseudomonadota</taxon>
        <taxon>Gammaproteobacteria</taxon>
        <taxon>Oceanospirillales</taxon>
        <taxon>Oceanospirillaceae</taxon>
        <taxon>Marinobacterium</taxon>
    </lineage>
</organism>
<dbReference type="InterPro" id="IPR025293">
    <property type="entry name" value="YfiR/HmsC-like"/>
</dbReference>
<proteinExistence type="predicted"/>
<sequence length="182" mass="20371">MRAVRILLALLILHGSVAAANDTSRPPLADQVKAAFIFKFCSYIEWPPEIFSTPQSPIVIATFERDASMAHLLTETVRGRRVGERPVQVRTLSEHEVTEGIHVLYLGDDTRLVRSRIESVKGQPILIVTDLPRGLEFGSGINFRREDDRIRFDISLTAAQSNRLKISSRLLTVARQIEGAEP</sequence>
<evidence type="ECO:0000256" key="1">
    <source>
        <dbReference type="SAM" id="SignalP"/>
    </source>
</evidence>
<comment type="caution">
    <text evidence="2">The sequence shown here is derived from an EMBL/GenBank/DDBJ whole genome shotgun (WGS) entry which is preliminary data.</text>
</comment>
<dbReference type="EMBL" id="BMIJ01000003">
    <property type="protein sequence ID" value="GGB91388.1"/>
    <property type="molecule type" value="Genomic_DNA"/>
</dbReference>
<reference evidence="3" key="1">
    <citation type="journal article" date="2019" name="Int. J. Syst. Evol. Microbiol.">
        <title>The Global Catalogue of Microorganisms (GCM) 10K type strain sequencing project: providing services to taxonomists for standard genome sequencing and annotation.</title>
        <authorList>
            <consortium name="The Broad Institute Genomics Platform"/>
            <consortium name="The Broad Institute Genome Sequencing Center for Infectious Disease"/>
            <person name="Wu L."/>
            <person name="Ma J."/>
        </authorList>
    </citation>
    <scope>NUCLEOTIDE SEQUENCE [LARGE SCALE GENOMIC DNA]</scope>
    <source>
        <strain evidence="3">CGMCC 1.15341</strain>
    </source>
</reference>
<name>A0ABQ1KCH8_9GAMM</name>
<keyword evidence="3" id="KW-1185">Reference proteome</keyword>
<dbReference type="Pfam" id="PF13689">
    <property type="entry name" value="DUF4154"/>
    <property type="match status" value="1"/>
</dbReference>
<dbReference type="RefSeq" id="WP_188747246.1">
    <property type="nucleotide sequence ID" value="NZ_BMIJ01000003.1"/>
</dbReference>
<dbReference type="Proteomes" id="UP000629025">
    <property type="component" value="Unassembled WGS sequence"/>
</dbReference>